<keyword evidence="8 12" id="KW-0472">Membrane</keyword>
<evidence type="ECO:0000313" key="15">
    <source>
        <dbReference type="Proteomes" id="UP000271031"/>
    </source>
</evidence>
<keyword evidence="6 12" id="KW-1133">Transmembrane helix</keyword>
<organism evidence="14 15">
    <name type="scientific">Brevibacillus fluminis</name>
    <dbReference type="NCBI Taxonomy" id="511487"/>
    <lineage>
        <taxon>Bacteria</taxon>
        <taxon>Bacillati</taxon>
        <taxon>Bacillota</taxon>
        <taxon>Bacilli</taxon>
        <taxon>Bacillales</taxon>
        <taxon>Paenibacillaceae</taxon>
        <taxon>Brevibacillus</taxon>
    </lineage>
</organism>
<feature type="transmembrane region" description="Helical" evidence="12">
    <location>
        <begin position="137"/>
        <end position="158"/>
    </location>
</feature>
<reference evidence="14 15" key="1">
    <citation type="submission" date="2018-10" db="EMBL/GenBank/DDBJ databases">
        <title>Phylogenomics of Brevibacillus.</title>
        <authorList>
            <person name="Dunlap C."/>
        </authorList>
    </citation>
    <scope>NUCLEOTIDE SEQUENCE [LARGE SCALE GENOMIC DNA]</scope>
    <source>
        <strain evidence="14 15">JCM 15716</strain>
    </source>
</reference>
<comment type="subunit">
    <text evidence="12">Forms a complex with SecD. Part of the essential Sec protein translocation apparatus which comprises SecA, SecYEG and auxiliary proteins SecDF. Other proteins may also be involved.</text>
</comment>
<dbReference type="Pfam" id="PF07549">
    <property type="entry name" value="Sec_GG"/>
    <property type="match status" value="1"/>
</dbReference>
<evidence type="ECO:0000259" key="13">
    <source>
        <dbReference type="Pfam" id="PF02355"/>
    </source>
</evidence>
<comment type="similarity">
    <text evidence="12">Belongs to the SecD/SecF family. SecF subfamily.</text>
</comment>
<dbReference type="Gene3D" id="1.20.1640.10">
    <property type="entry name" value="Multidrug efflux transporter AcrB transmembrane domain"/>
    <property type="match status" value="1"/>
</dbReference>
<dbReference type="SUPFAM" id="SSF82866">
    <property type="entry name" value="Multidrug efflux transporter AcrB transmembrane domain"/>
    <property type="match status" value="1"/>
</dbReference>
<accession>A0A3M8DRE6</accession>
<evidence type="ECO:0000256" key="5">
    <source>
        <dbReference type="ARBA" id="ARBA00022927"/>
    </source>
</evidence>
<dbReference type="RefSeq" id="WP_122917538.1">
    <property type="nucleotide sequence ID" value="NZ_RHHQ01000007.1"/>
</dbReference>
<dbReference type="NCBIfam" id="TIGR00916">
    <property type="entry name" value="2A0604s01"/>
    <property type="match status" value="1"/>
</dbReference>
<evidence type="ECO:0000256" key="9">
    <source>
        <dbReference type="ARBA" id="ARBA00059018"/>
    </source>
</evidence>
<dbReference type="FunFam" id="1.20.1640.10:FF:000024">
    <property type="entry name" value="Multifunctional fusion protein"/>
    <property type="match status" value="1"/>
</dbReference>
<feature type="transmembrane region" description="Helical" evidence="12">
    <location>
        <begin position="163"/>
        <end position="186"/>
    </location>
</feature>
<evidence type="ECO:0000256" key="2">
    <source>
        <dbReference type="ARBA" id="ARBA00022448"/>
    </source>
</evidence>
<feature type="transmembrane region" description="Helical" evidence="12">
    <location>
        <begin position="23"/>
        <end position="47"/>
    </location>
</feature>
<dbReference type="GO" id="GO:0005886">
    <property type="term" value="C:plasma membrane"/>
    <property type="evidence" value="ECO:0007669"/>
    <property type="project" value="UniProtKB-SubCell"/>
</dbReference>
<feature type="transmembrane region" description="Helical" evidence="12">
    <location>
        <begin position="271"/>
        <end position="297"/>
    </location>
</feature>
<sequence length="314" mass="34952">MSSKKLDHEDVIKFDIVKNRRKFYALSGVILVVGLIIMMVFGLNLGVDFKAGTRLDLYIGKDFNTEDVHKIIEEKAPGFHASLVTKFGDKDLSATTRFDQKVPSKQLEDIEAAMKAKYGNQVTKQESSVDPSIAKELAWKAGVALAIASIGIVIYIAFRFQFLFGIACIISLLHDAFIPIALFSVFRLEVDLTFIAAILTIVGYSINDTIVIFDRIRENLRTMKAKTPEDLEHLVNVSLWQTMRRSVFTVATVFFTALAIALLGGEGIRNFSLALIFGLVSGTYSSIFIAAQVWVTLKKREMARKKFAPTPNEG</sequence>
<evidence type="ECO:0000256" key="12">
    <source>
        <dbReference type="HAMAP-Rule" id="MF_01464"/>
    </source>
</evidence>
<dbReference type="InterPro" id="IPR022813">
    <property type="entry name" value="SecD/SecF_arch_bac"/>
</dbReference>
<feature type="domain" description="Protein export membrane protein SecD/SecF C-terminal" evidence="13">
    <location>
        <begin position="111"/>
        <end position="299"/>
    </location>
</feature>
<keyword evidence="15" id="KW-1185">Reference proteome</keyword>
<dbReference type="OrthoDB" id="9805019at2"/>
<comment type="similarity">
    <text evidence="10">In the C-terminal section; belongs to the SecD/SecF family. SecF subfamily.</text>
</comment>
<proteinExistence type="inferred from homology"/>
<dbReference type="GO" id="GO:0006605">
    <property type="term" value="P:protein targeting"/>
    <property type="evidence" value="ECO:0007669"/>
    <property type="project" value="UniProtKB-UniRule"/>
</dbReference>
<dbReference type="InterPro" id="IPR048634">
    <property type="entry name" value="SecD_SecF_C"/>
</dbReference>
<dbReference type="AlphaFoldDB" id="A0A3M8DRE6"/>
<feature type="transmembrane region" description="Helical" evidence="12">
    <location>
        <begin position="247"/>
        <end position="265"/>
    </location>
</feature>
<dbReference type="GO" id="GO:0043952">
    <property type="term" value="P:protein transport by the Sec complex"/>
    <property type="evidence" value="ECO:0007669"/>
    <property type="project" value="UniProtKB-UniRule"/>
</dbReference>
<dbReference type="InterPro" id="IPR055344">
    <property type="entry name" value="SecD_SecF_C_bact"/>
</dbReference>
<name>A0A3M8DRE6_9BACL</name>
<dbReference type="NCBIfam" id="TIGR00966">
    <property type="entry name" value="transloc_SecF"/>
    <property type="match status" value="1"/>
</dbReference>
<dbReference type="PANTHER" id="PTHR30081">
    <property type="entry name" value="PROTEIN-EXPORT MEMBRANE PROTEIN SEC"/>
    <property type="match status" value="1"/>
</dbReference>
<keyword evidence="7 12" id="KW-0811">Translocation</keyword>
<evidence type="ECO:0000256" key="8">
    <source>
        <dbReference type="ARBA" id="ARBA00023136"/>
    </source>
</evidence>
<dbReference type="Proteomes" id="UP000271031">
    <property type="component" value="Unassembled WGS sequence"/>
</dbReference>
<dbReference type="InterPro" id="IPR005665">
    <property type="entry name" value="SecF_bac"/>
</dbReference>
<dbReference type="PRINTS" id="PR01755">
    <property type="entry name" value="SECFTRNLCASE"/>
</dbReference>
<keyword evidence="3 12" id="KW-1003">Cell membrane</keyword>
<dbReference type="EMBL" id="RHHQ01000007">
    <property type="protein sequence ID" value="RNB90612.1"/>
    <property type="molecule type" value="Genomic_DNA"/>
</dbReference>
<dbReference type="PANTHER" id="PTHR30081:SF8">
    <property type="entry name" value="PROTEIN TRANSLOCASE SUBUNIT SECF"/>
    <property type="match status" value="1"/>
</dbReference>
<evidence type="ECO:0000256" key="7">
    <source>
        <dbReference type="ARBA" id="ARBA00023010"/>
    </source>
</evidence>
<evidence type="ECO:0000313" key="14">
    <source>
        <dbReference type="EMBL" id="RNB90612.1"/>
    </source>
</evidence>
<evidence type="ECO:0000256" key="4">
    <source>
        <dbReference type="ARBA" id="ARBA00022692"/>
    </source>
</evidence>
<dbReference type="GO" id="GO:0065002">
    <property type="term" value="P:intracellular protein transmembrane transport"/>
    <property type="evidence" value="ECO:0007669"/>
    <property type="project" value="UniProtKB-UniRule"/>
</dbReference>
<feature type="transmembrane region" description="Helical" evidence="12">
    <location>
        <begin position="192"/>
        <end position="213"/>
    </location>
</feature>
<comment type="similarity">
    <text evidence="11">In the N-terminal section; belongs to the SecD/SecF family. SecD subfamily.</text>
</comment>
<comment type="caution">
    <text evidence="14">The sequence shown here is derived from an EMBL/GenBank/DDBJ whole genome shotgun (WGS) entry which is preliminary data.</text>
</comment>
<dbReference type="HAMAP" id="MF_01464_B">
    <property type="entry name" value="SecF_B"/>
    <property type="match status" value="1"/>
</dbReference>
<dbReference type="InterPro" id="IPR022645">
    <property type="entry name" value="SecD/SecF_bac"/>
</dbReference>
<evidence type="ECO:0000256" key="1">
    <source>
        <dbReference type="ARBA" id="ARBA00004651"/>
    </source>
</evidence>
<comment type="function">
    <text evidence="9 12">Part of the Sec protein translocase complex. Interacts with the SecYEG preprotein conducting channel. SecDF uses the proton motive force (PMF) to complete protein translocation after the ATP-dependent function of SecA.</text>
</comment>
<dbReference type="InterPro" id="IPR022646">
    <property type="entry name" value="SecD/SecF_CS"/>
</dbReference>
<keyword evidence="5 12" id="KW-0653">Protein transport</keyword>
<evidence type="ECO:0000256" key="3">
    <source>
        <dbReference type="ARBA" id="ARBA00022475"/>
    </source>
</evidence>
<evidence type="ECO:0000256" key="10">
    <source>
        <dbReference type="ARBA" id="ARBA00060856"/>
    </source>
</evidence>
<keyword evidence="2 12" id="KW-0813">Transport</keyword>
<dbReference type="GO" id="GO:0015450">
    <property type="term" value="F:protein-transporting ATPase activity"/>
    <property type="evidence" value="ECO:0007669"/>
    <property type="project" value="InterPro"/>
</dbReference>
<keyword evidence="4 12" id="KW-0812">Transmembrane</keyword>
<protein>
    <recommendedName>
        <fullName evidence="12">Protein-export membrane protein SecF</fullName>
    </recommendedName>
</protein>
<dbReference type="Pfam" id="PF02355">
    <property type="entry name" value="SecD_SecF_C"/>
    <property type="match status" value="1"/>
</dbReference>
<gene>
    <name evidence="12 14" type="primary">secF</name>
    <name evidence="14" type="ORF">EDM56_08950</name>
</gene>
<comment type="subcellular location">
    <subcellularLocation>
        <location evidence="1 12">Cell membrane</location>
        <topology evidence="1 12">Multi-pass membrane protein</topology>
    </subcellularLocation>
</comment>
<evidence type="ECO:0000256" key="6">
    <source>
        <dbReference type="ARBA" id="ARBA00022989"/>
    </source>
</evidence>
<evidence type="ECO:0000256" key="11">
    <source>
        <dbReference type="ARBA" id="ARBA00061053"/>
    </source>
</evidence>